<evidence type="ECO:0000313" key="1">
    <source>
        <dbReference type="EMBL" id="MBL0389216.1"/>
    </source>
</evidence>
<gene>
    <name evidence="1" type="ORF">JJB07_21725</name>
</gene>
<dbReference type="RefSeq" id="WP_201638215.1">
    <property type="nucleotide sequence ID" value="NZ_JAEQNB010000009.1"/>
</dbReference>
<protein>
    <submittedName>
        <fullName evidence="1">TetR/AcrR family transcriptional regulator</fullName>
    </submittedName>
</protein>
<dbReference type="Gene3D" id="1.10.357.10">
    <property type="entry name" value="Tetracycline Repressor, domain 2"/>
    <property type="match status" value="1"/>
</dbReference>
<dbReference type="SUPFAM" id="SSF46689">
    <property type="entry name" value="Homeodomain-like"/>
    <property type="match status" value="1"/>
</dbReference>
<evidence type="ECO:0000313" key="2">
    <source>
        <dbReference type="Proteomes" id="UP000602284"/>
    </source>
</evidence>
<organism evidence="1 2">
    <name type="scientific">Tumebacillus amylolyticus</name>
    <dbReference type="NCBI Taxonomy" id="2801339"/>
    <lineage>
        <taxon>Bacteria</taxon>
        <taxon>Bacillati</taxon>
        <taxon>Bacillota</taxon>
        <taxon>Bacilli</taxon>
        <taxon>Bacillales</taxon>
        <taxon>Alicyclobacillaceae</taxon>
        <taxon>Tumebacillus</taxon>
    </lineage>
</organism>
<accession>A0ABS1JG11</accession>
<reference evidence="1 2" key="1">
    <citation type="submission" date="2021-01" db="EMBL/GenBank/DDBJ databases">
        <title>Tumebacillus sp. strain ITR2 16S ribosomal RNA gene Genome sequencing and assembly.</title>
        <authorList>
            <person name="Kang M."/>
        </authorList>
    </citation>
    <scope>NUCLEOTIDE SEQUENCE [LARGE SCALE GENOMIC DNA]</scope>
    <source>
        <strain evidence="1 2">ITR2</strain>
    </source>
</reference>
<sequence length="204" mass="23053">MDKQSLRIVKREATAHALADAAFGLAQERGLDGFVVEDVVQIAGYSRRTFANHYSCKEEAVAAAVFPYHGLDEVAEVLEGLPQTSTPLDIMYHFMKMQHSAVIFRKMRQLTSLAKQYPTLEPFLLSVHRRMQTSSQQMLSDLFQDRYPLEYTHLLAGAVYAIVLPLLDGSLNVLLPDQPPEERPGATPFDQFVDTTFQYLRNGF</sequence>
<proteinExistence type="predicted"/>
<dbReference type="EMBL" id="JAEQNB010000009">
    <property type="protein sequence ID" value="MBL0389216.1"/>
    <property type="molecule type" value="Genomic_DNA"/>
</dbReference>
<comment type="caution">
    <text evidence="1">The sequence shown here is derived from an EMBL/GenBank/DDBJ whole genome shotgun (WGS) entry which is preliminary data.</text>
</comment>
<dbReference type="Proteomes" id="UP000602284">
    <property type="component" value="Unassembled WGS sequence"/>
</dbReference>
<keyword evidence="2" id="KW-1185">Reference proteome</keyword>
<name>A0ABS1JG11_9BACL</name>
<dbReference type="InterPro" id="IPR009057">
    <property type="entry name" value="Homeodomain-like_sf"/>
</dbReference>